<dbReference type="GO" id="GO:0034196">
    <property type="term" value="P:acylglycerol transport"/>
    <property type="evidence" value="ECO:0007669"/>
    <property type="project" value="InterPro"/>
</dbReference>
<proteinExistence type="predicted"/>
<evidence type="ECO:0000313" key="1">
    <source>
        <dbReference type="EMBL" id="RVW15574.1"/>
    </source>
</evidence>
<gene>
    <name evidence="1" type="primary">TGD4_2</name>
    <name evidence="1" type="ORF">CK203_077706</name>
</gene>
<dbReference type="InterPro" id="IPR044160">
    <property type="entry name" value="TGD4-like"/>
</dbReference>
<evidence type="ECO:0000313" key="2">
    <source>
        <dbReference type="Proteomes" id="UP000288805"/>
    </source>
</evidence>
<dbReference type="GO" id="GO:1990052">
    <property type="term" value="P:ER to chloroplast lipid transport"/>
    <property type="evidence" value="ECO:0007669"/>
    <property type="project" value="InterPro"/>
</dbReference>
<name>A0A438BX34_VITVI</name>
<dbReference type="AlphaFoldDB" id="A0A438BX34"/>
<dbReference type="GO" id="GO:0070300">
    <property type="term" value="F:phosphatidic acid binding"/>
    <property type="evidence" value="ECO:0007669"/>
    <property type="project" value="InterPro"/>
</dbReference>
<dbReference type="PANTHER" id="PTHR34954:SF3">
    <property type="entry name" value="EXPRESSED PROTEIN"/>
    <property type="match status" value="1"/>
</dbReference>
<sequence length="718" mass="81558">MVHKKSFEVGSSTIHVHLQLPFHDITLEAAWPELFIDHKGRYWELPESISLGLSSLVSESGLRYRFGIHKNGGHPQSVNAINDEAPSALMPGLCAKAAFSYEKSRDLWRQREKQEDGIVKTERGLVWRPSYDIRLREPHAAISGIIGFFQSSRGLRHGDPLSPFLFILAMEVFSSILKRAMEGGFIKGFLASGRGGEVIVRKYGEEEGGWCSRVLREGYGVGLWKAIRNGWKEFNNRVGFRAGNRRRVRFWKDRWCGEDPLAVAFPELFSISIDREAWVNQMWEQVREGGCWNPLFTRQINDWKLGEVEELLNRLQGQVIKSGVEDVMAWRVTKGGTFTVKSFYYSLVGHSPKGFFVKYYVEPFGHDESEEESTNYNLLHCPKATLLWHLILAHFNVQWVMSFSIKDALLSWQGSFVGKKRKKAWRTTPLCLFWTLWKERNRRAFEDSDLTDHAILHSFMYSFFGVGQGYGDLRDVLDYLLKASIYQLPRSHGIQEASPNSTKRGTCEAWFGGSREHGDGSSADAKKRSPFGADLFASGCCTFQHGQFRKRYGDLTRVDARLNICSASALAKRVSNLFSSSVNGAKDPLSSPRLNLIFQQQVAGPIVFRVDSKLLLDSSGGRAGPQLEDFTYSLNYSLRLLRSGKVVAWIIFLINLNGVPTRKEGVYFLPESPFPFNIMMGVGKQEAEHMGVRAKGEMLPKGERYDRPWANKPNLMRS</sequence>
<dbReference type="EMBL" id="QGNW01002598">
    <property type="protein sequence ID" value="RVW15574.1"/>
    <property type="molecule type" value="Genomic_DNA"/>
</dbReference>
<organism evidence="1 2">
    <name type="scientific">Vitis vinifera</name>
    <name type="common">Grape</name>
    <dbReference type="NCBI Taxonomy" id="29760"/>
    <lineage>
        <taxon>Eukaryota</taxon>
        <taxon>Viridiplantae</taxon>
        <taxon>Streptophyta</taxon>
        <taxon>Embryophyta</taxon>
        <taxon>Tracheophyta</taxon>
        <taxon>Spermatophyta</taxon>
        <taxon>Magnoliopsida</taxon>
        <taxon>eudicotyledons</taxon>
        <taxon>Gunneridae</taxon>
        <taxon>Pentapetalae</taxon>
        <taxon>rosids</taxon>
        <taxon>Vitales</taxon>
        <taxon>Vitaceae</taxon>
        <taxon>Viteae</taxon>
        <taxon>Vitis</taxon>
    </lineage>
</organism>
<dbReference type="Proteomes" id="UP000288805">
    <property type="component" value="Unassembled WGS sequence"/>
</dbReference>
<dbReference type="PANTHER" id="PTHR34954">
    <property type="entry name" value="EXPRESSED PROTEIN"/>
    <property type="match status" value="1"/>
</dbReference>
<protein>
    <submittedName>
        <fullName evidence="1">Protein trigalactosyldiacylglycerol 4, chloroplastic</fullName>
    </submittedName>
</protein>
<reference evidence="1 2" key="1">
    <citation type="journal article" date="2018" name="PLoS Genet.">
        <title>Population sequencing reveals clonal diversity and ancestral inbreeding in the grapevine cultivar Chardonnay.</title>
        <authorList>
            <person name="Roach M.J."/>
            <person name="Johnson D.L."/>
            <person name="Bohlmann J."/>
            <person name="van Vuuren H.J."/>
            <person name="Jones S.J."/>
            <person name="Pretorius I.S."/>
            <person name="Schmidt S.A."/>
            <person name="Borneman A.R."/>
        </authorList>
    </citation>
    <scope>NUCLEOTIDE SEQUENCE [LARGE SCALE GENOMIC DNA]</scope>
    <source>
        <strain evidence="2">cv. Chardonnay</strain>
        <tissue evidence="1">Leaf</tissue>
    </source>
</reference>
<comment type="caution">
    <text evidence="1">The sequence shown here is derived from an EMBL/GenBank/DDBJ whole genome shotgun (WGS) entry which is preliminary data.</text>
</comment>
<accession>A0A438BX34</accession>